<evidence type="ECO:0000259" key="1">
    <source>
        <dbReference type="Pfam" id="PF02625"/>
    </source>
</evidence>
<dbReference type="Pfam" id="PF13478">
    <property type="entry name" value="XdhC_C"/>
    <property type="match status" value="1"/>
</dbReference>
<evidence type="ECO:0008006" key="5">
    <source>
        <dbReference type="Google" id="ProtNLM"/>
    </source>
</evidence>
<accession>A0A175VD23</accession>
<evidence type="ECO:0000313" key="4">
    <source>
        <dbReference type="Proteomes" id="UP000078435"/>
    </source>
</evidence>
<dbReference type="AlphaFoldDB" id="A0A175VD23"/>
<dbReference type="PANTHER" id="PTHR30388:SF6">
    <property type="entry name" value="XANTHINE DEHYDROGENASE SUBUNIT A-RELATED"/>
    <property type="match status" value="1"/>
</dbReference>
<gene>
    <name evidence="3" type="ORF">LCR_04350</name>
</gene>
<feature type="domain" description="XdhC Rossmann" evidence="2">
    <location>
        <begin position="106"/>
        <end position="247"/>
    </location>
</feature>
<evidence type="ECO:0000313" key="3">
    <source>
        <dbReference type="EMBL" id="KXU78379.1"/>
    </source>
</evidence>
<proteinExistence type="predicted"/>
<dbReference type="InterPro" id="IPR052698">
    <property type="entry name" value="MoCofactor_Util/Proc"/>
</dbReference>
<dbReference type="InterPro" id="IPR003777">
    <property type="entry name" value="XdhC_CoxI"/>
</dbReference>
<sequence length="530" mass="56849">MNLFAHAARLEQANTPFAMARIIESRGSTPRHQAQMLIEGDGRIHGTIGGGMIERRVIEEAIAAIAERKPRIFHGRMARNGEHAVGSDCGGAMSVYIDVYGLRPRLVLIGAGHVNRALAHAAAPLGFDIHVGDCFEGSLNPELFPAGTHLQQADTISAVIEALVIEPANFVIIATNHQDKEALDRLITRPLAYLGLLASKRKVQTFTQALRQQGVSQEQLQQLHAPIGYNIGAETPEEIAISILAELLQVKNGKAGGLMQDDVRLKQDRLVVMRGSGDIATGVALRLHNAGFKVVMLDLDKPTVIRRTVAFAQGMFDGETCVEGVRARRAESVEQAFALLEQGIIPLLVDPEGATLRDLKPRYLVDAILAKQNLGTHREMAPITVALGPGFEAGRDCDAVIETNRGHHLGRVIYQGPAQPNTGIPGVIEGHSARRVVRAPAPGVMKSLIKLGDLVQEGDVIAHVGDAPIIAPLSGMVRGLLSDGIEVPVGFKIGDIDPRGERADATTVSDKARAIGGAVLEAMMHLTQRR</sequence>
<name>A0A175VD23_AEREN</name>
<dbReference type="EMBL" id="JMGO02000018">
    <property type="protein sequence ID" value="KXU78379.1"/>
    <property type="molecule type" value="Genomic_DNA"/>
</dbReference>
<dbReference type="Pfam" id="PF02625">
    <property type="entry name" value="XdhC_CoxI"/>
    <property type="match status" value="1"/>
</dbReference>
<dbReference type="NCBIfam" id="TIGR03309">
    <property type="entry name" value="matur_yqeB"/>
    <property type="match status" value="1"/>
</dbReference>
<dbReference type="Proteomes" id="UP000078435">
    <property type="component" value="Unassembled WGS sequence"/>
</dbReference>
<dbReference type="STRING" id="29489.VL01_05230"/>
<reference evidence="3 4" key="1">
    <citation type="submission" date="2016-02" db="EMBL/GenBank/DDBJ databases">
        <title>Draft genome sequence of Aeromonas trota strain 1999lcr isolated from cerebrospinal fluid (CSF).</title>
        <authorList>
            <person name="Dallagassa C.B."/>
            <person name="Prediger K.C."/>
            <person name="Weiss V.A."/>
            <person name="Assis F.E."/>
            <person name="Baura V."/>
            <person name="Cruz L.M."/>
            <person name="Souza E.M."/>
            <person name="Pedrosa F.O."/>
            <person name="Fadel-Picheth C.M."/>
        </authorList>
    </citation>
    <scope>NUCLEOTIDE SEQUENCE [LARGE SCALE GENOMIC DNA]</scope>
    <source>
        <strain evidence="3 4">1999lcr</strain>
    </source>
</reference>
<dbReference type="InterPro" id="IPR017695">
    <property type="entry name" value="Se-dep_Mo_hydrolase_YqeB"/>
</dbReference>
<dbReference type="OrthoDB" id="9815497at2"/>
<evidence type="ECO:0000259" key="2">
    <source>
        <dbReference type="Pfam" id="PF13478"/>
    </source>
</evidence>
<dbReference type="RefSeq" id="WP_061477505.1">
    <property type="nucleotide sequence ID" value="NZ_JMGO02000018.1"/>
</dbReference>
<protein>
    <recommendedName>
        <fullName evidence="5">EF2563 family selenium-dependent molybdenum hydroxylase system protein</fullName>
    </recommendedName>
</protein>
<organism evidence="3 4">
    <name type="scientific">Aeromonas enteropelogenes</name>
    <name type="common">Aeromonas trota</name>
    <dbReference type="NCBI Taxonomy" id="29489"/>
    <lineage>
        <taxon>Bacteria</taxon>
        <taxon>Pseudomonadati</taxon>
        <taxon>Pseudomonadota</taxon>
        <taxon>Gammaproteobacteria</taxon>
        <taxon>Aeromonadales</taxon>
        <taxon>Aeromonadaceae</taxon>
        <taxon>Aeromonas</taxon>
    </lineage>
</organism>
<comment type="caution">
    <text evidence="3">The sequence shown here is derived from an EMBL/GenBank/DDBJ whole genome shotgun (WGS) entry which is preliminary data.</text>
</comment>
<dbReference type="Gene3D" id="3.40.50.720">
    <property type="entry name" value="NAD(P)-binding Rossmann-like Domain"/>
    <property type="match status" value="1"/>
</dbReference>
<dbReference type="InterPro" id="IPR027051">
    <property type="entry name" value="XdhC_Rossmann_dom"/>
</dbReference>
<dbReference type="PANTHER" id="PTHR30388">
    <property type="entry name" value="ALDEHYDE OXIDOREDUCTASE MOLYBDENUM COFACTOR ASSEMBLY PROTEIN"/>
    <property type="match status" value="1"/>
</dbReference>
<feature type="domain" description="XdhC- CoxI" evidence="1">
    <location>
        <begin position="12"/>
        <end position="73"/>
    </location>
</feature>